<reference evidence="1 2" key="1">
    <citation type="journal article" date="2022" name="bioRxiv">
        <title>The genome of the oomycete Peronosclerospora sorghi, a cosmopolitan pathogen of maize and sorghum, is inflated with dispersed pseudogenes.</title>
        <authorList>
            <person name="Fletcher K."/>
            <person name="Martin F."/>
            <person name="Isakeit T."/>
            <person name="Cavanaugh K."/>
            <person name="Magill C."/>
            <person name="Michelmore R."/>
        </authorList>
    </citation>
    <scope>NUCLEOTIDE SEQUENCE [LARGE SCALE GENOMIC DNA]</scope>
    <source>
        <strain evidence="1">P6</strain>
    </source>
</reference>
<accession>A0ACC0VSD2</accession>
<dbReference type="EMBL" id="CM047586">
    <property type="protein sequence ID" value="KAI9909389.1"/>
    <property type="molecule type" value="Genomic_DNA"/>
</dbReference>
<proteinExistence type="predicted"/>
<comment type="caution">
    <text evidence="1">The sequence shown here is derived from an EMBL/GenBank/DDBJ whole genome shotgun (WGS) entry which is preliminary data.</text>
</comment>
<keyword evidence="2" id="KW-1185">Reference proteome</keyword>
<sequence length="368" mass="41571">MDVFGDVNSSPPSPLSPNVGSPCCSTDNIHRRLRKREMEKTRQRRYRQRLRDSRDELQRQIDELTNELEQLGKRDLFESANTLLATSHWISQVTTERTKRTQSEAEHKRLLVAVNQQAVYIQRLCFVLKKRFNGVANDCKHGGGGRVAGSRSTPKPSLTPSVFYSMDLNQLEGCYAQVDAVRSSCGIMLMPETTINTTHRQDALGERTYFQHLSKMSIPYSFLQTVAALKTAVNEGSKTDAHVERVMKDRVLTSPFGGVVAQQFIARTYMEENRCVLVWKLLSRGKGAFSGLEAEETAWFVLRPTPTGVVIEVCARQVPTVRHSAQTLNVATEKFHNLLRDTLEKDRMQMAKRLEGLLLADILNGIDC</sequence>
<protein>
    <submittedName>
        <fullName evidence="1">Uncharacterized protein</fullName>
    </submittedName>
</protein>
<evidence type="ECO:0000313" key="1">
    <source>
        <dbReference type="EMBL" id="KAI9909389.1"/>
    </source>
</evidence>
<organism evidence="1 2">
    <name type="scientific">Peronosclerospora sorghi</name>
    <dbReference type="NCBI Taxonomy" id="230839"/>
    <lineage>
        <taxon>Eukaryota</taxon>
        <taxon>Sar</taxon>
        <taxon>Stramenopiles</taxon>
        <taxon>Oomycota</taxon>
        <taxon>Peronosporomycetes</taxon>
        <taxon>Peronosporales</taxon>
        <taxon>Peronosporaceae</taxon>
        <taxon>Peronosclerospora</taxon>
    </lineage>
</organism>
<name>A0ACC0VSD2_9STRA</name>
<evidence type="ECO:0000313" key="2">
    <source>
        <dbReference type="Proteomes" id="UP001163321"/>
    </source>
</evidence>
<gene>
    <name evidence="1" type="ORF">PsorP6_015009</name>
</gene>
<dbReference type="Proteomes" id="UP001163321">
    <property type="component" value="Chromosome 7"/>
</dbReference>